<organism evidence="6 7">
    <name type="scientific">Bauldia litoralis</name>
    <dbReference type="NCBI Taxonomy" id="665467"/>
    <lineage>
        <taxon>Bacteria</taxon>
        <taxon>Pseudomonadati</taxon>
        <taxon>Pseudomonadota</taxon>
        <taxon>Alphaproteobacteria</taxon>
        <taxon>Hyphomicrobiales</taxon>
        <taxon>Kaistiaceae</taxon>
        <taxon>Bauldia</taxon>
    </lineage>
</organism>
<feature type="transmembrane region" description="Helical" evidence="4">
    <location>
        <begin position="282"/>
        <end position="315"/>
    </location>
</feature>
<evidence type="ECO:0000256" key="2">
    <source>
        <dbReference type="ARBA" id="ARBA00022989"/>
    </source>
</evidence>
<feature type="transmembrane region" description="Helical" evidence="4">
    <location>
        <begin position="248"/>
        <end position="270"/>
    </location>
</feature>
<dbReference type="InterPro" id="IPR011701">
    <property type="entry name" value="MFS"/>
</dbReference>
<evidence type="ECO:0000256" key="4">
    <source>
        <dbReference type="SAM" id="Phobius"/>
    </source>
</evidence>
<gene>
    <name evidence="6" type="ORF">SAMN02982931_01310</name>
</gene>
<feature type="transmembrane region" description="Helical" evidence="4">
    <location>
        <begin position="43"/>
        <end position="64"/>
    </location>
</feature>
<feature type="transmembrane region" description="Helical" evidence="4">
    <location>
        <begin position="367"/>
        <end position="388"/>
    </location>
</feature>
<dbReference type="AlphaFoldDB" id="A0A1G6B767"/>
<dbReference type="STRING" id="665467.SAMN02982931_01310"/>
<evidence type="ECO:0000256" key="3">
    <source>
        <dbReference type="ARBA" id="ARBA00023136"/>
    </source>
</evidence>
<dbReference type="PANTHER" id="PTHR23521">
    <property type="entry name" value="TRANSPORTER MFS SUPERFAMILY"/>
    <property type="match status" value="1"/>
</dbReference>
<protein>
    <submittedName>
        <fullName evidence="6">Predicted arabinose efflux permease, MFS family</fullName>
    </submittedName>
</protein>
<keyword evidence="3 4" id="KW-0472">Membrane</keyword>
<dbReference type="RefSeq" id="WP_090875576.1">
    <property type="nucleotide sequence ID" value="NZ_FMXQ01000002.1"/>
</dbReference>
<name>A0A1G6B767_9HYPH</name>
<evidence type="ECO:0000313" key="6">
    <source>
        <dbReference type="EMBL" id="SDB16495.1"/>
    </source>
</evidence>
<dbReference type="OrthoDB" id="9781976at2"/>
<evidence type="ECO:0000256" key="1">
    <source>
        <dbReference type="ARBA" id="ARBA00022692"/>
    </source>
</evidence>
<dbReference type="GO" id="GO:0005886">
    <property type="term" value="C:plasma membrane"/>
    <property type="evidence" value="ECO:0007669"/>
    <property type="project" value="TreeGrafter"/>
</dbReference>
<feature type="transmembrane region" description="Helical" evidence="4">
    <location>
        <begin position="163"/>
        <end position="183"/>
    </location>
</feature>
<keyword evidence="7" id="KW-1185">Reference proteome</keyword>
<dbReference type="GO" id="GO:0022857">
    <property type="term" value="F:transmembrane transporter activity"/>
    <property type="evidence" value="ECO:0007669"/>
    <property type="project" value="InterPro"/>
</dbReference>
<dbReference type="SUPFAM" id="SSF103473">
    <property type="entry name" value="MFS general substrate transporter"/>
    <property type="match status" value="1"/>
</dbReference>
<dbReference type="InterPro" id="IPR036259">
    <property type="entry name" value="MFS_trans_sf"/>
</dbReference>
<feature type="transmembrane region" description="Helical" evidence="4">
    <location>
        <begin position="335"/>
        <end position="355"/>
    </location>
</feature>
<proteinExistence type="predicted"/>
<dbReference type="Gene3D" id="1.20.1250.20">
    <property type="entry name" value="MFS general substrate transporter like domains"/>
    <property type="match status" value="1"/>
</dbReference>
<dbReference type="Proteomes" id="UP000199071">
    <property type="component" value="Unassembled WGS sequence"/>
</dbReference>
<evidence type="ECO:0000313" key="7">
    <source>
        <dbReference type="Proteomes" id="UP000199071"/>
    </source>
</evidence>
<feature type="domain" description="Major facilitator superfamily (MFS) profile" evidence="5">
    <location>
        <begin position="206"/>
        <end position="396"/>
    </location>
</feature>
<feature type="transmembrane region" description="Helical" evidence="4">
    <location>
        <begin position="214"/>
        <end position="236"/>
    </location>
</feature>
<feature type="transmembrane region" description="Helical" evidence="4">
    <location>
        <begin position="132"/>
        <end position="151"/>
    </location>
</feature>
<dbReference type="EMBL" id="FMXQ01000002">
    <property type="protein sequence ID" value="SDB16495.1"/>
    <property type="molecule type" value="Genomic_DNA"/>
</dbReference>
<dbReference type="PANTHER" id="PTHR23521:SF3">
    <property type="entry name" value="MFS TRANSPORTER"/>
    <property type="match status" value="1"/>
</dbReference>
<accession>A0A1G6B767</accession>
<dbReference type="Pfam" id="PF07690">
    <property type="entry name" value="MFS_1"/>
    <property type="match status" value="1"/>
</dbReference>
<reference evidence="6 7" key="1">
    <citation type="submission" date="2016-10" db="EMBL/GenBank/DDBJ databases">
        <authorList>
            <person name="de Groot N.N."/>
        </authorList>
    </citation>
    <scope>NUCLEOTIDE SEQUENCE [LARGE SCALE GENOMIC DNA]</scope>
    <source>
        <strain evidence="6 7">ATCC 35022</strain>
    </source>
</reference>
<sequence>MIHSKLRSIVLLVLAEMAAMSLWFTSAAVLPDMVREAAISPDRQALLSSAVQLGFVVGALFFSISGTPDRFDPRRVFAISAVLAALANATLLVSPLGGDWAIAARFATGALLAGVYPVGMKIAVGWGTRDRGLLVGLVVGALTLGNGAPYLSAFIGGAAWRPTILVISLLAGIGGLIVLAAGLGPHHARSPRFNPGAIRLAWTDRRLRGTYVGYLGHMWELYVMWAWVAVFAALSFQATLAPDDATSLAKLTTFLAIAAGGVACVVGGLFADRFGKAETTIVILAVSGTAALLTAVTFGGPVWLTVVLVIVWGAAVIPDSPQFSALVADAAPPELAGSLMTFQTALGFALTFVTVQLAPAVAALVGWQWVIAGLAIGPAVGIVAMLPLRRRGGTAS</sequence>
<feature type="transmembrane region" description="Helical" evidence="4">
    <location>
        <begin position="76"/>
        <end position="94"/>
    </location>
</feature>
<keyword evidence="2 4" id="KW-1133">Transmembrane helix</keyword>
<keyword evidence="1 4" id="KW-0812">Transmembrane</keyword>
<dbReference type="InterPro" id="IPR020846">
    <property type="entry name" value="MFS_dom"/>
</dbReference>
<dbReference type="PROSITE" id="PS50850">
    <property type="entry name" value="MFS"/>
    <property type="match status" value="1"/>
</dbReference>
<feature type="transmembrane region" description="Helical" evidence="4">
    <location>
        <begin position="100"/>
        <end position="120"/>
    </location>
</feature>
<evidence type="ECO:0000259" key="5">
    <source>
        <dbReference type="PROSITE" id="PS50850"/>
    </source>
</evidence>